<dbReference type="InterPro" id="IPR007692">
    <property type="entry name" value="DNA_helicase_DnaB"/>
</dbReference>
<sequence length="502" mass="55441">MPPQNIEAEQSLLGCLLVDPDAMMKVADVVRAEDFYRDSHRLVFDGMIELYERHEPVDILTLGNRLEEKGHLQRVGGRSYLVELSNLVPTSAHIVQYAQIVQKKSTLRRLIDAAAGITKLGYAEDEDVELTLDEAERTLFGVSQKFLKNTFVAIRSVLASAFERIDELHRDRGKLRGVPTGLNELDGMLAGLQKSDLIILAARPSVGKTSLALDIARNVAVKSKIPTAIFSLEMSKEQLVDRMICAEANVELWKLRTGRLSDREDDFPRIGHALGVLSEAPIFIDDSASLSVMELRTKCRRLQAEQGVGLIIVDYLQLMEGRSKNSGPENRVQEVSEISRGLKQIARELHVPVLALAQLSRAVEMSKPAIPKLSHLRDSGSIEQDADVVLFIYRKSADRNYRPEDLSPEEKNLAEIYISKHRNGPTGMVRLFFDDTRTSFKNLDRRPSQYSGGPTPPPMHSPPPMAAPAHAAPPLPAHAHSATPVPPGDTPPPPLDPNPSGG</sequence>
<evidence type="ECO:0000256" key="11">
    <source>
        <dbReference type="NCBIfam" id="TIGR00665"/>
    </source>
</evidence>
<dbReference type="InterPro" id="IPR003593">
    <property type="entry name" value="AAA+_ATPase"/>
</dbReference>
<dbReference type="GO" id="GO:0005524">
    <property type="term" value="F:ATP binding"/>
    <property type="evidence" value="ECO:0007669"/>
    <property type="project" value="UniProtKB-UniRule"/>
</dbReference>
<evidence type="ECO:0000256" key="3">
    <source>
        <dbReference type="ARBA" id="ARBA00022705"/>
    </source>
</evidence>
<evidence type="ECO:0000256" key="5">
    <source>
        <dbReference type="ARBA" id="ARBA00022801"/>
    </source>
</evidence>
<dbReference type="GO" id="GO:0006269">
    <property type="term" value="P:DNA replication, synthesis of primer"/>
    <property type="evidence" value="ECO:0007669"/>
    <property type="project" value="UniProtKB-UniRule"/>
</dbReference>
<organism evidence="15 16">
    <name type="scientific">Candidatus Uhrbacteria bacterium RIFCSPHIGHO2_01_FULL_63_20</name>
    <dbReference type="NCBI Taxonomy" id="1802385"/>
    <lineage>
        <taxon>Bacteria</taxon>
        <taxon>Candidatus Uhriibacteriota</taxon>
    </lineage>
</organism>
<dbReference type="PANTHER" id="PTHR30153">
    <property type="entry name" value="REPLICATIVE DNA HELICASE DNAB"/>
    <property type="match status" value="1"/>
</dbReference>
<dbReference type="Gene3D" id="3.40.50.300">
    <property type="entry name" value="P-loop containing nucleotide triphosphate hydrolases"/>
    <property type="match status" value="1"/>
</dbReference>
<evidence type="ECO:0000256" key="13">
    <source>
        <dbReference type="SAM" id="MobiDB-lite"/>
    </source>
</evidence>
<accession>A0A1F7TK84</accession>
<dbReference type="NCBIfam" id="TIGR00665">
    <property type="entry name" value="DnaB"/>
    <property type="match status" value="1"/>
</dbReference>
<dbReference type="EC" id="5.6.2.3" evidence="11 12"/>
<evidence type="ECO:0000256" key="7">
    <source>
        <dbReference type="ARBA" id="ARBA00022840"/>
    </source>
</evidence>
<evidence type="ECO:0000256" key="9">
    <source>
        <dbReference type="ARBA" id="ARBA00023235"/>
    </source>
</evidence>
<comment type="function">
    <text evidence="12">The main replicative DNA helicase, it participates in initiation and elongation during chromosome replication. Travels ahead of the DNA replisome, separating dsDNA into templates for DNA synthesis. A processive ATP-dependent 5'-3' DNA helicase it has DNA-dependent ATPase activity.</text>
</comment>
<keyword evidence="2 12" id="KW-0639">Primosome</keyword>
<dbReference type="InterPro" id="IPR027417">
    <property type="entry name" value="P-loop_NTPase"/>
</dbReference>
<dbReference type="InterPro" id="IPR036185">
    <property type="entry name" value="DNA_heli_DnaB-like_N_sf"/>
</dbReference>
<reference evidence="15 16" key="1">
    <citation type="journal article" date="2016" name="Nat. Commun.">
        <title>Thousands of microbial genomes shed light on interconnected biogeochemical processes in an aquifer system.</title>
        <authorList>
            <person name="Anantharaman K."/>
            <person name="Brown C.T."/>
            <person name="Hug L.A."/>
            <person name="Sharon I."/>
            <person name="Castelle C.J."/>
            <person name="Probst A.J."/>
            <person name="Thomas B.C."/>
            <person name="Singh A."/>
            <person name="Wilkins M.J."/>
            <person name="Karaoz U."/>
            <person name="Brodie E.L."/>
            <person name="Williams K.H."/>
            <person name="Hubbard S.S."/>
            <person name="Banfield J.F."/>
        </authorList>
    </citation>
    <scope>NUCLEOTIDE SEQUENCE [LARGE SCALE GENOMIC DNA]</scope>
</reference>
<keyword evidence="9" id="KW-0413">Isomerase</keyword>
<feature type="compositionally biased region" description="Pro residues" evidence="13">
    <location>
        <begin position="454"/>
        <end position="476"/>
    </location>
</feature>
<dbReference type="Proteomes" id="UP000177885">
    <property type="component" value="Unassembled WGS sequence"/>
</dbReference>
<dbReference type="Gene3D" id="1.10.860.10">
    <property type="entry name" value="DNAb Helicase, Chain A"/>
    <property type="match status" value="1"/>
</dbReference>
<keyword evidence="5 12" id="KW-0378">Hydrolase</keyword>
<evidence type="ECO:0000256" key="10">
    <source>
        <dbReference type="ARBA" id="ARBA00048954"/>
    </source>
</evidence>
<dbReference type="GO" id="GO:1990077">
    <property type="term" value="C:primosome complex"/>
    <property type="evidence" value="ECO:0007669"/>
    <property type="project" value="UniProtKB-UniRule"/>
</dbReference>
<dbReference type="InterPro" id="IPR007694">
    <property type="entry name" value="DNA_helicase_DnaB-like_C"/>
</dbReference>
<comment type="similarity">
    <text evidence="1 12">Belongs to the helicase family. DnaB subfamily.</text>
</comment>
<dbReference type="GO" id="GO:0003677">
    <property type="term" value="F:DNA binding"/>
    <property type="evidence" value="ECO:0007669"/>
    <property type="project" value="UniProtKB-UniRule"/>
</dbReference>
<name>A0A1F7TK84_9BACT</name>
<dbReference type="Pfam" id="PF03796">
    <property type="entry name" value="DnaB_C"/>
    <property type="match status" value="1"/>
</dbReference>
<dbReference type="CDD" id="cd00984">
    <property type="entry name" value="DnaB_C"/>
    <property type="match status" value="1"/>
</dbReference>
<evidence type="ECO:0000256" key="12">
    <source>
        <dbReference type="RuleBase" id="RU362085"/>
    </source>
</evidence>
<evidence type="ECO:0000256" key="1">
    <source>
        <dbReference type="ARBA" id="ARBA00008428"/>
    </source>
</evidence>
<dbReference type="AlphaFoldDB" id="A0A1F7TK84"/>
<keyword evidence="8 12" id="KW-0238">DNA-binding</keyword>
<keyword evidence="6 12" id="KW-0347">Helicase</keyword>
<dbReference type="InterPro" id="IPR007693">
    <property type="entry name" value="DNA_helicase_DnaB-like_N"/>
</dbReference>
<evidence type="ECO:0000256" key="2">
    <source>
        <dbReference type="ARBA" id="ARBA00022515"/>
    </source>
</evidence>
<evidence type="ECO:0000256" key="6">
    <source>
        <dbReference type="ARBA" id="ARBA00022806"/>
    </source>
</evidence>
<evidence type="ECO:0000313" key="16">
    <source>
        <dbReference type="Proteomes" id="UP000177885"/>
    </source>
</evidence>
<comment type="catalytic activity">
    <reaction evidence="10 12">
        <text>ATP + H2O = ADP + phosphate + H(+)</text>
        <dbReference type="Rhea" id="RHEA:13065"/>
        <dbReference type="ChEBI" id="CHEBI:15377"/>
        <dbReference type="ChEBI" id="CHEBI:15378"/>
        <dbReference type="ChEBI" id="CHEBI:30616"/>
        <dbReference type="ChEBI" id="CHEBI:43474"/>
        <dbReference type="ChEBI" id="CHEBI:456216"/>
        <dbReference type="EC" id="5.6.2.3"/>
    </reaction>
</comment>
<dbReference type="PROSITE" id="PS51199">
    <property type="entry name" value="SF4_HELICASE"/>
    <property type="match status" value="1"/>
</dbReference>
<feature type="compositionally biased region" description="Pro residues" evidence="13">
    <location>
        <begin position="484"/>
        <end position="502"/>
    </location>
</feature>
<dbReference type="GO" id="GO:0043139">
    <property type="term" value="F:5'-3' DNA helicase activity"/>
    <property type="evidence" value="ECO:0007669"/>
    <property type="project" value="UniProtKB-EC"/>
</dbReference>
<dbReference type="NCBIfam" id="NF004384">
    <property type="entry name" value="PRK05748.1"/>
    <property type="match status" value="1"/>
</dbReference>
<keyword evidence="7 12" id="KW-0067">ATP-binding</keyword>
<dbReference type="InterPro" id="IPR016136">
    <property type="entry name" value="DNA_helicase_N/primase_C"/>
</dbReference>
<dbReference type="FunFam" id="1.10.860.10:FF:000001">
    <property type="entry name" value="Replicative DNA helicase"/>
    <property type="match status" value="1"/>
</dbReference>
<proteinExistence type="inferred from homology"/>
<dbReference type="Pfam" id="PF00772">
    <property type="entry name" value="DnaB"/>
    <property type="match status" value="1"/>
</dbReference>
<keyword evidence="4 12" id="KW-0547">Nucleotide-binding</keyword>
<dbReference type="SUPFAM" id="SSF52540">
    <property type="entry name" value="P-loop containing nucleoside triphosphate hydrolases"/>
    <property type="match status" value="1"/>
</dbReference>
<evidence type="ECO:0000259" key="14">
    <source>
        <dbReference type="PROSITE" id="PS51199"/>
    </source>
</evidence>
<feature type="domain" description="SF4 helicase" evidence="14">
    <location>
        <begin position="171"/>
        <end position="447"/>
    </location>
</feature>
<feature type="region of interest" description="Disordered" evidence="13">
    <location>
        <begin position="440"/>
        <end position="502"/>
    </location>
</feature>
<evidence type="ECO:0000313" key="15">
    <source>
        <dbReference type="EMBL" id="OGL66391.1"/>
    </source>
</evidence>
<protein>
    <recommendedName>
        <fullName evidence="11 12">Replicative DNA helicase</fullName>
        <ecNumber evidence="11 12">5.6.2.3</ecNumber>
    </recommendedName>
</protein>
<evidence type="ECO:0000256" key="4">
    <source>
        <dbReference type="ARBA" id="ARBA00022741"/>
    </source>
</evidence>
<evidence type="ECO:0000256" key="8">
    <source>
        <dbReference type="ARBA" id="ARBA00023125"/>
    </source>
</evidence>
<dbReference type="PANTHER" id="PTHR30153:SF2">
    <property type="entry name" value="REPLICATIVE DNA HELICASE"/>
    <property type="match status" value="1"/>
</dbReference>
<dbReference type="SMART" id="SM00382">
    <property type="entry name" value="AAA"/>
    <property type="match status" value="1"/>
</dbReference>
<keyword evidence="3 12" id="KW-0235">DNA replication</keyword>
<dbReference type="EMBL" id="MGDT01000007">
    <property type="protein sequence ID" value="OGL66391.1"/>
    <property type="molecule type" value="Genomic_DNA"/>
</dbReference>
<gene>
    <name evidence="15" type="ORF">A2856_01715</name>
</gene>
<dbReference type="GO" id="GO:0016887">
    <property type="term" value="F:ATP hydrolysis activity"/>
    <property type="evidence" value="ECO:0007669"/>
    <property type="project" value="RHEA"/>
</dbReference>
<dbReference type="SUPFAM" id="SSF48024">
    <property type="entry name" value="N-terminal domain of DnaB helicase"/>
    <property type="match status" value="1"/>
</dbReference>
<comment type="caution">
    <text evidence="15">The sequence shown here is derived from an EMBL/GenBank/DDBJ whole genome shotgun (WGS) entry which is preliminary data.</text>
</comment>
<dbReference type="STRING" id="1802385.A2856_01715"/>
<dbReference type="GO" id="GO:0005829">
    <property type="term" value="C:cytosol"/>
    <property type="evidence" value="ECO:0007669"/>
    <property type="project" value="TreeGrafter"/>
</dbReference>